<keyword evidence="1" id="KW-0472">Membrane</keyword>
<proteinExistence type="predicted"/>
<feature type="transmembrane region" description="Helical" evidence="1">
    <location>
        <begin position="118"/>
        <end position="136"/>
    </location>
</feature>
<organism evidence="3 4">
    <name type="scientific">Candidatus Curtissbacteria bacterium GW2011_GWA1_40_16</name>
    <dbReference type="NCBI Taxonomy" id="1618405"/>
    <lineage>
        <taxon>Bacteria</taxon>
        <taxon>Candidatus Curtissiibacteriota</taxon>
    </lineage>
</organism>
<accession>A0A0G0RAB6</accession>
<feature type="domain" description="EamA" evidence="2">
    <location>
        <begin position="150"/>
        <end position="283"/>
    </location>
</feature>
<feature type="transmembrane region" description="Helical" evidence="1">
    <location>
        <begin position="269"/>
        <end position="286"/>
    </location>
</feature>
<feature type="transmembrane region" description="Helical" evidence="1">
    <location>
        <begin position="148"/>
        <end position="168"/>
    </location>
</feature>
<keyword evidence="1" id="KW-0812">Transmembrane</keyword>
<feature type="transmembrane region" description="Helical" evidence="1">
    <location>
        <begin position="35"/>
        <end position="56"/>
    </location>
</feature>
<feature type="transmembrane region" description="Helical" evidence="1">
    <location>
        <begin position="180"/>
        <end position="199"/>
    </location>
</feature>
<dbReference type="Gene3D" id="1.10.3730.20">
    <property type="match status" value="1"/>
</dbReference>
<evidence type="ECO:0000256" key="1">
    <source>
        <dbReference type="SAM" id="Phobius"/>
    </source>
</evidence>
<dbReference type="InterPro" id="IPR037185">
    <property type="entry name" value="EmrE-like"/>
</dbReference>
<feature type="transmembrane region" description="Helical" evidence="1">
    <location>
        <begin position="240"/>
        <end position="260"/>
    </location>
</feature>
<keyword evidence="1" id="KW-1133">Transmembrane helix</keyword>
<dbReference type="AlphaFoldDB" id="A0A0G0RAB6"/>
<dbReference type="GO" id="GO:0016020">
    <property type="term" value="C:membrane"/>
    <property type="evidence" value="ECO:0007669"/>
    <property type="project" value="InterPro"/>
</dbReference>
<evidence type="ECO:0000313" key="4">
    <source>
        <dbReference type="Proteomes" id="UP000034531"/>
    </source>
</evidence>
<name>A0A0G0RAB6_9BACT</name>
<reference evidence="3 4" key="1">
    <citation type="journal article" date="2015" name="Nature">
        <title>rRNA introns, odd ribosomes, and small enigmatic genomes across a large radiation of phyla.</title>
        <authorList>
            <person name="Brown C.T."/>
            <person name="Hug L.A."/>
            <person name="Thomas B.C."/>
            <person name="Sharon I."/>
            <person name="Castelle C.J."/>
            <person name="Singh A."/>
            <person name="Wilkins M.J."/>
            <person name="Williams K.H."/>
            <person name="Banfield J.F."/>
        </authorList>
    </citation>
    <scope>NUCLEOTIDE SEQUENCE [LARGE SCALE GENOMIC DNA]</scope>
</reference>
<protein>
    <recommendedName>
        <fullName evidence="2">EamA domain-containing protein</fullName>
    </recommendedName>
</protein>
<dbReference type="InterPro" id="IPR000620">
    <property type="entry name" value="EamA_dom"/>
</dbReference>
<feature type="transmembrane region" description="Helical" evidence="1">
    <location>
        <begin position="93"/>
        <end position="112"/>
    </location>
</feature>
<feature type="domain" description="EamA" evidence="2">
    <location>
        <begin position="2"/>
        <end position="135"/>
    </location>
</feature>
<feature type="transmembrane region" description="Helical" evidence="1">
    <location>
        <begin position="6"/>
        <end position="23"/>
    </location>
</feature>
<gene>
    <name evidence="3" type="ORF">UT84_C0022G0017</name>
</gene>
<dbReference type="Proteomes" id="UP000034531">
    <property type="component" value="Unassembled WGS sequence"/>
</dbReference>
<evidence type="ECO:0000259" key="2">
    <source>
        <dbReference type="Pfam" id="PF00892"/>
    </source>
</evidence>
<comment type="caution">
    <text evidence="3">The sequence shown here is derived from an EMBL/GenBank/DDBJ whole genome shotgun (WGS) entry which is preliminary data.</text>
</comment>
<feature type="transmembrane region" description="Helical" evidence="1">
    <location>
        <begin position="62"/>
        <end position="81"/>
    </location>
</feature>
<dbReference type="Pfam" id="PF00892">
    <property type="entry name" value="EamA"/>
    <property type="match status" value="2"/>
</dbReference>
<sequence length="287" mass="31638">MPAIIFALISYLGWGVGDVFGTIATRKIGAYSTTLWSYILRVLIFAPYVPFALPALSNLDPFLLLLNIGLGILLLVGFVAFNEALRIENAPLVGTVTASFAALVVILSLIFLRETISSQQLISILAIFTGLTLSTFDLKGLKTKNLVVGRGLLLALVAMFCWGIYFTFIKIPVRQIGWFWPNYISFLLFPLVFFFTRVQRIEINKPNYKNALLPLVLTVLLTGIAEFSFNFAIGKSLTSIVAPIAGSYPTLFVVLAYLIFRDPITRQQIAGILITLIGIAMLSIFSV</sequence>
<dbReference type="SUPFAM" id="SSF103481">
    <property type="entry name" value="Multidrug resistance efflux transporter EmrE"/>
    <property type="match status" value="2"/>
</dbReference>
<evidence type="ECO:0000313" key="3">
    <source>
        <dbReference type="EMBL" id="KKR49654.1"/>
    </source>
</evidence>
<feature type="transmembrane region" description="Helical" evidence="1">
    <location>
        <begin position="211"/>
        <end position="234"/>
    </location>
</feature>
<dbReference type="EMBL" id="LBYI01000022">
    <property type="protein sequence ID" value="KKR49654.1"/>
    <property type="molecule type" value="Genomic_DNA"/>
</dbReference>